<keyword evidence="2" id="KW-1185">Reference proteome</keyword>
<keyword evidence="1" id="KW-0808">Transferase</keyword>
<dbReference type="GO" id="GO:0008168">
    <property type="term" value="F:methyltransferase activity"/>
    <property type="evidence" value="ECO:0007669"/>
    <property type="project" value="UniProtKB-KW"/>
</dbReference>
<dbReference type="Gene3D" id="3.40.50.150">
    <property type="entry name" value="Vaccinia Virus protein VP39"/>
    <property type="match status" value="1"/>
</dbReference>
<dbReference type="EMBL" id="ML732410">
    <property type="protein sequence ID" value="KAB8068195.1"/>
    <property type="molecule type" value="Genomic_DNA"/>
</dbReference>
<dbReference type="InterPro" id="IPR029063">
    <property type="entry name" value="SAM-dependent_MTases_sf"/>
</dbReference>
<dbReference type="GO" id="GO:0032259">
    <property type="term" value="P:methylation"/>
    <property type="evidence" value="ECO:0007669"/>
    <property type="project" value="UniProtKB-KW"/>
</dbReference>
<reference evidence="1 2" key="1">
    <citation type="submission" date="2019-04" db="EMBL/GenBank/DDBJ databases">
        <title>Friends and foes A comparative genomics study of 23 Aspergillus species from section Flavi.</title>
        <authorList>
            <consortium name="DOE Joint Genome Institute"/>
            <person name="Kjaerbolling I."/>
            <person name="Vesth T."/>
            <person name="Frisvad J.C."/>
            <person name="Nybo J.L."/>
            <person name="Theobald S."/>
            <person name="Kildgaard S."/>
            <person name="Isbrandt T."/>
            <person name="Kuo A."/>
            <person name="Sato A."/>
            <person name="Lyhne E.K."/>
            <person name="Kogle M.E."/>
            <person name="Wiebenga A."/>
            <person name="Kun R.S."/>
            <person name="Lubbers R.J."/>
            <person name="Makela M.R."/>
            <person name="Barry K."/>
            <person name="Chovatia M."/>
            <person name="Clum A."/>
            <person name="Daum C."/>
            <person name="Haridas S."/>
            <person name="He G."/>
            <person name="LaButti K."/>
            <person name="Lipzen A."/>
            <person name="Mondo S."/>
            <person name="Riley R."/>
            <person name="Salamov A."/>
            <person name="Simmons B.A."/>
            <person name="Magnuson J.K."/>
            <person name="Henrissat B."/>
            <person name="Mortensen U.H."/>
            <person name="Larsen T.O."/>
            <person name="Devries R.P."/>
            <person name="Grigoriev I.V."/>
            <person name="Machida M."/>
            <person name="Baker S.E."/>
            <person name="Andersen M.R."/>
        </authorList>
    </citation>
    <scope>NUCLEOTIDE SEQUENCE [LARGE SCALE GENOMIC DNA]</scope>
    <source>
        <strain evidence="1 2">CBS 151.66</strain>
    </source>
</reference>
<evidence type="ECO:0000313" key="2">
    <source>
        <dbReference type="Proteomes" id="UP000326565"/>
    </source>
</evidence>
<dbReference type="Proteomes" id="UP000326565">
    <property type="component" value="Unassembled WGS sequence"/>
</dbReference>
<gene>
    <name evidence="1" type="ORF">BDV29DRAFT_195851</name>
</gene>
<keyword evidence="1" id="KW-0489">Methyltransferase</keyword>
<dbReference type="AlphaFoldDB" id="A0A5N5WK63"/>
<proteinExistence type="predicted"/>
<protein>
    <submittedName>
        <fullName evidence="1">S-adenosyl-L-methionine-dependent methyltransferase</fullName>
    </submittedName>
</protein>
<dbReference type="PANTHER" id="PTHR43591">
    <property type="entry name" value="METHYLTRANSFERASE"/>
    <property type="match status" value="1"/>
</dbReference>
<organism evidence="1 2">
    <name type="scientific">Aspergillus leporis</name>
    <dbReference type="NCBI Taxonomy" id="41062"/>
    <lineage>
        <taxon>Eukaryota</taxon>
        <taxon>Fungi</taxon>
        <taxon>Dikarya</taxon>
        <taxon>Ascomycota</taxon>
        <taxon>Pezizomycotina</taxon>
        <taxon>Eurotiomycetes</taxon>
        <taxon>Eurotiomycetidae</taxon>
        <taxon>Eurotiales</taxon>
        <taxon>Aspergillaceae</taxon>
        <taxon>Aspergillus</taxon>
        <taxon>Aspergillus subgen. Circumdati</taxon>
    </lineage>
</organism>
<sequence length="268" mass="30526">MEVCSSRAGHESLQHQLFHVTLGGKLYLSPTTETPQAVLDIATGDASWVLDYANQHPSASVIANDTSHAQLKTAAPNIVLDVGDANENWTYSCQFDFIHCRQHHRRIEERKLFEQGLMFLKPGGWMEMQELCNPVTSDDGTLDEYSPLAKWGRLITEASAQLNRPVDNPTHYASWMRKAGFTNIETVVYKFPTNPWPNDEKGKLKGLWNLYNVIQRLDEFTTVLFTKVLGWSRGDVDAFLVDVRKQLQDKNTHAYWPVWVLCLQSFLG</sequence>
<dbReference type="SUPFAM" id="SSF53335">
    <property type="entry name" value="S-adenosyl-L-methionine-dependent methyltransferases"/>
    <property type="match status" value="1"/>
</dbReference>
<dbReference type="Pfam" id="PF13489">
    <property type="entry name" value="Methyltransf_23"/>
    <property type="match status" value="1"/>
</dbReference>
<accession>A0A5N5WK63</accession>
<name>A0A5N5WK63_9EURO</name>
<dbReference type="OrthoDB" id="2013972at2759"/>
<evidence type="ECO:0000313" key="1">
    <source>
        <dbReference type="EMBL" id="KAB8068195.1"/>
    </source>
</evidence>
<dbReference type="PANTHER" id="PTHR43591:SF10">
    <property type="entry name" value="ABC TRANSMEMBRANE TYPE-1 DOMAIN-CONTAINING PROTEIN-RELATED"/>
    <property type="match status" value="1"/>
</dbReference>